<evidence type="ECO:0000259" key="12">
    <source>
        <dbReference type="Pfam" id="PF02770"/>
    </source>
</evidence>
<dbReference type="Proteomes" id="UP000288983">
    <property type="component" value="Unassembled WGS sequence"/>
</dbReference>
<accession>A0A443ZEN6</accession>
<comment type="catalytic activity">
    <reaction evidence="6">
        <text>3-(methylsulfanyl)propanoyl-CoA + oxidized [electron-transfer flavoprotein] + H(+) = 3-(methylsulfanyl)acryloyl-CoA + reduced [electron-transfer flavoprotein]</text>
        <dbReference type="Rhea" id="RHEA:52612"/>
        <dbReference type="Rhea" id="RHEA-COMP:10685"/>
        <dbReference type="Rhea" id="RHEA-COMP:10686"/>
        <dbReference type="ChEBI" id="CHEBI:15378"/>
        <dbReference type="ChEBI" id="CHEBI:57692"/>
        <dbReference type="ChEBI" id="CHEBI:58307"/>
        <dbReference type="ChEBI" id="CHEBI:82815"/>
        <dbReference type="ChEBI" id="CHEBI:84994"/>
        <dbReference type="EC" id="1.3.99.41"/>
    </reaction>
    <physiologicalReaction direction="left-to-right" evidence="6">
        <dbReference type="Rhea" id="RHEA:52613"/>
    </physiologicalReaction>
</comment>
<keyword evidence="4 10" id="KW-0274">FAD</keyword>
<comment type="caution">
    <text evidence="15">The sequence shown here is derived from an EMBL/GenBank/DDBJ whole genome shotgun (WGS) entry which is preliminary data.</text>
</comment>
<feature type="domain" description="Acyl-CoA oxidase/dehydrogenase middle" evidence="12">
    <location>
        <begin position="162"/>
        <end position="270"/>
    </location>
</feature>
<feature type="domain" description="Acyl-CoA dehydrogenase/oxidase C-terminal" evidence="11">
    <location>
        <begin position="282"/>
        <end position="453"/>
    </location>
</feature>
<protein>
    <recommendedName>
        <fullName evidence="9">3-methylmercaptopropionyl-CoA dehydrogenase</fullName>
        <ecNumber evidence="8">1.3.99.41</ecNumber>
    </recommendedName>
</protein>
<proteinExistence type="inferred from homology"/>
<evidence type="ECO:0000256" key="9">
    <source>
        <dbReference type="ARBA" id="ARBA00069043"/>
    </source>
</evidence>
<dbReference type="FunFam" id="2.40.110.10:FF:000031">
    <property type="entry name" value="Acyl-CoA dehydrogenase, putative"/>
    <property type="match status" value="1"/>
</dbReference>
<dbReference type="PANTHER" id="PTHR42803">
    <property type="entry name" value="ACYL-COA DEHYDROGENASE"/>
    <property type="match status" value="1"/>
</dbReference>
<evidence type="ECO:0000256" key="5">
    <source>
        <dbReference type="ARBA" id="ARBA00023002"/>
    </source>
</evidence>
<comment type="function">
    <text evidence="7">Involved in the assimilation of dimethylsulphoniopropionate (DMSP), an important compound in the fixation of carbon in marine phytoplankton, by mediating the conversion of 3-(methylthio)propanoyl-CoA (MMPA-CoA) to 3-(methylthio)acryloyl-CoA (MTA-CoA).</text>
</comment>
<dbReference type="PANTHER" id="PTHR42803:SF1">
    <property type="entry name" value="BROAD-SPECIFICITY LINEAR ACYL-COA DEHYDROGENASE FADE5"/>
    <property type="match status" value="1"/>
</dbReference>
<dbReference type="InterPro" id="IPR006091">
    <property type="entry name" value="Acyl-CoA_Oxase/DH_mid-dom"/>
</dbReference>
<dbReference type="Pfam" id="PF02771">
    <property type="entry name" value="Acyl-CoA_dh_N"/>
    <property type="match status" value="1"/>
</dbReference>
<evidence type="ECO:0000256" key="2">
    <source>
        <dbReference type="ARBA" id="ARBA00009347"/>
    </source>
</evidence>
<dbReference type="EMBL" id="QJRG01000050">
    <property type="protein sequence ID" value="RWU17093.1"/>
    <property type="molecule type" value="Genomic_DNA"/>
</dbReference>
<comment type="similarity">
    <text evidence="2 10">Belongs to the acyl-CoA dehydrogenase family.</text>
</comment>
<dbReference type="InterPro" id="IPR052166">
    <property type="entry name" value="Diverse_Acyl-CoA_DH"/>
</dbReference>
<keyword evidence="5 10" id="KW-0560">Oxidoreductase</keyword>
<dbReference type="Gene3D" id="1.20.140.10">
    <property type="entry name" value="Butyryl-CoA Dehydrogenase, subunit A, domain 3"/>
    <property type="match status" value="1"/>
</dbReference>
<evidence type="ECO:0000256" key="6">
    <source>
        <dbReference type="ARBA" id="ARBA00051388"/>
    </source>
</evidence>
<evidence type="ECO:0000313" key="15">
    <source>
        <dbReference type="EMBL" id="RWU17093.1"/>
    </source>
</evidence>
<dbReference type="InterPro" id="IPR013786">
    <property type="entry name" value="AcylCoA_DH/ox_N"/>
</dbReference>
<evidence type="ECO:0000256" key="4">
    <source>
        <dbReference type="ARBA" id="ARBA00022827"/>
    </source>
</evidence>
<dbReference type="SUPFAM" id="SSF47203">
    <property type="entry name" value="Acyl-CoA dehydrogenase C-terminal domain-like"/>
    <property type="match status" value="1"/>
</dbReference>
<dbReference type="GO" id="GO:0016627">
    <property type="term" value="F:oxidoreductase activity, acting on the CH-CH group of donors"/>
    <property type="evidence" value="ECO:0007669"/>
    <property type="project" value="InterPro"/>
</dbReference>
<dbReference type="AlphaFoldDB" id="A0A443ZEN6"/>
<dbReference type="OrthoDB" id="9764895at2"/>
<feature type="domain" description="Acetyl-CoA dehydrogenase-like C-terminal" evidence="14">
    <location>
        <begin position="466"/>
        <end position="587"/>
    </location>
</feature>
<evidence type="ECO:0000259" key="13">
    <source>
        <dbReference type="Pfam" id="PF02771"/>
    </source>
</evidence>
<evidence type="ECO:0000259" key="14">
    <source>
        <dbReference type="Pfam" id="PF12806"/>
    </source>
</evidence>
<dbReference type="InterPro" id="IPR046373">
    <property type="entry name" value="Acyl-CoA_Oxase/DH_mid-dom_sf"/>
</dbReference>
<dbReference type="Gene3D" id="2.40.110.10">
    <property type="entry name" value="Butyryl-CoA Dehydrogenase, subunit A, domain 2"/>
    <property type="match status" value="1"/>
</dbReference>
<dbReference type="Pfam" id="PF00441">
    <property type="entry name" value="Acyl-CoA_dh_1"/>
    <property type="match status" value="1"/>
</dbReference>
<dbReference type="Pfam" id="PF02770">
    <property type="entry name" value="Acyl-CoA_dh_M"/>
    <property type="match status" value="1"/>
</dbReference>
<evidence type="ECO:0000256" key="8">
    <source>
        <dbReference type="ARBA" id="ARBA00066694"/>
    </source>
</evidence>
<dbReference type="InterPro" id="IPR037069">
    <property type="entry name" value="AcylCoA_DH/ox_N_sf"/>
</dbReference>
<dbReference type="GO" id="GO:0050660">
    <property type="term" value="F:flavin adenine dinucleotide binding"/>
    <property type="evidence" value="ECO:0007669"/>
    <property type="project" value="InterPro"/>
</dbReference>
<evidence type="ECO:0000259" key="11">
    <source>
        <dbReference type="Pfam" id="PF00441"/>
    </source>
</evidence>
<evidence type="ECO:0000313" key="16">
    <source>
        <dbReference type="Proteomes" id="UP000288983"/>
    </source>
</evidence>
<feature type="domain" description="Acyl-CoA dehydrogenase/oxidase N-terminal" evidence="13">
    <location>
        <begin position="76"/>
        <end position="156"/>
    </location>
</feature>
<keyword evidence="3 10" id="KW-0285">Flavoprotein</keyword>
<dbReference type="RefSeq" id="WP_128326513.1">
    <property type="nucleotide sequence ID" value="NZ_QJRG01000050.1"/>
</dbReference>
<comment type="cofactor">
    <cofactor evidence="1 10">
        <name>FAD</name>
        <dbReference type="ChEBI" id="CHEBI:57692"/>
    </cofactor>
</comment>
<dbReference type="Gene3D" id="1.10.540.10">
    <property type="entry name" value="Acyl-CoA dehydrogenase/oxidase, N-terminal domain"/>
    <property type="match status" value="1"/>
</dbReference>
<dbReference type="EC" id="1.3.99.41" evidence="8"/>
<evidence type="ECO:0000256" key="3">
    <source>
        <dbReference type="ARBA" id="ARBA00022630"/>
    </source>
</evidence>
<sequence>MATYTAPLRDMQFVLDELLELDHYAALQGFADAPADVRAAILEEAGRVASDVLAPLNAVGDHLGCRLENAEVSTAPGFRDAYRLYAEGGWTGLTASPEHSGQGLPHVLGIAVREIMTSANLAFSMFAGLSHGAANAIANGGSAEQKALFLPPMIAGRWTGTMNLTEPHCGTDLGLLRSRAQVQADGSYRISGTKIFISAGEHDLAENIIHLVLARLPDAPAGVKGISLFIVPKFLVNSDGSLGTRNNVQCGSLEEKMGIHGNPTCVMNYDGATGYLLGEAHQGLKVMFVMMNSARLAVGVQGLSLASVAYQNAASYARDRLQGRAPGGALAPERAADPIVAHPDVQRMLLTQRAFVEGGRALAYWAGLQVDLAHKHADPQVRESANDLLGLLTPMIKAYCTDQGVESISLAMQCFGGHGYIREWGIEQFLRDARITPLYEGTNGVQAMDLVARKLRLNEGRALGRFMTLVEDFCKAQGTKLEACTVPLQQALRDLEHATGFLLERNDPLTSAGAAVDYLHLTALVAFGLQWAKMALIADKHLSDNADPTGFYRAKQLTARFFFERILPQTAIHLQRVRAGAQVLSAFDPEQF</sequence>
<dbReference type="SUPFAM" id="SSF56645">
    <property type="entry name" value="Acyl-CoA dehydrogenase NM domain-like"/>
    <property type="match status" value="1"/>
</dbReference>
<dbReference type="InterPro" id="IPR025878">
    <property type="entry name" value="Acyl-CoA_dh-like_C_dom"/>
</dbReference>
<dbReference type="InterPro" id="IPR009100">
    <property type="entry name" value="AcylCoA_DH/oxidase_NM_dom_sf"/>
</dbReference>
<organism evidence="15 16">
    <name type="scientific">Pseudomonas alkylphenolica</name>
    <dbReference type="NCBI Taxonomy" id="237609"/>
    <lineage>
        <taxon>Bacteria</taxon>
        <taxon>Pseudomonadati</taxon>
        <taxon>Pseudomonadota</taxon>
        <taxon>Gammaproteobacteria</taxon>
        <taxon>Pseudomonadales</taxon>
        <taxon>Pseudomonadaceae</taxon>
        <taxon>Pseudomonas</taxon>
    </lineage>
</organism>
<evidence type="ECO:0000256" key="1">
    <source>
        <dbReference type="ARBA" id="ARBA00001974"/>
    </source>
</evidence>
<dbReference type="Pfam" id="PF12806">
    <property type="entry name" value="Acyl-CoA_dh_C"/>
    <property type="match status" value="1"/>
</dbReference>
<dbReference type="InterPro" id="IPR009075">
    <property type="entry name" value="AcylCo_DH/oxidase_C"/>
</dbReference>
<gene>
    <name evidence="15" type="ORF">DM813_27410</name>
</gene>
<name>A0A443ZEN6_9PSED</name>
<reference evidence="15 16" key="1">
    <citation type="submission" date="2018-06" db="EMBL/GenBank/DDBJ databases">
        <title>Bacteria isolated from soil of Wuhan.</title>
        <authorList>
            <person name="Wei X."/>
            <person name="Chunhua H."/>
        </authorList>
    </citation>
    <scope>NUCLEOTIDE SEQUENCE [LARGE SCALE GENOMIC DNA]</scope>
    <source>
        <strain evidence="16">xwS2</strain>
    </source>
</reference>
<dbReference type="InterPro" id="IPR036250">
    <property type="entry name" value="AcylCo_DH-like_C"/>
</dbReference>
<evidence type="ECO:0000256" key="10">
    <source>
        <dbReference type="RuleBase" id="RU362125"/>
    </source>
</evidence>
<evidence type="ECO:0000256" key="7">
    <source>
        <dbReference type="ARBA" id="ARBA00058683"/>
    </source>
</evidence>